<accession>A0A7C4NQY4</accession>
<gene>
    <name evidence="1" type="ORF">ENU20_02720</name>
</gene>
<organism evidence="1">
    <name type="scientific">Staphylothermus marinus</name>
    <dbReference type="NCBI Taxonomy" id="2280"/>
    <lineage>
        <taxon>Archaea</taxon>
        <taxon>Thermoproteota</taxon>
        <taxon>Thermoprotei</taxon>
        <taxon>Desulfurococcales</taxon>
        <taxon>Desulfurococcaceae</taxon>
        <taxon>Staphylothermus</taxon>
    </lineage>
</organism>
<name>A0A7C4NQY4_STAMA</name>
<evidence type="ECO:0000313" key="1">
    <source>
        <dbReference type="EMBL" id="HGQ73973.1"/>
    </source>
</evidence>
<dbReference type="AlphaFoldDB" id="A0A7C4NQY4"/>
<proteinExistence type="predicted"/>
<reference evidence="1" key="1">
    <citation type="journal article" date="2020" name="mSystems">
        <title>Genome- and Community-Level Interaction Insights into Carbon Utilization and Element Cycling Functions of Hydrothermarchaeota in Hydrothermal Sediment.</title>
        <authorList>
            <person name="Zhou Z."/>
            <person name="Liu Y."/>
            <person name="Xu W."/>
            <person name="Pan J."/>
            <person name="Luo Z.H."/>
            <person name="Li M."/>
        </authorList>
    </citation>
    <scope>NUCLEOTIDE SEQUENCE [LARGE SCALE GENOMIC DNA]</scope>
    <source>
        <strain evidence="1">SpSt-648</strain>
    </source>
</reference>
<dbReference type="Gene3D" id="2.40.10.230">
    <property type="entry name" value="Probable tRNA pseudouridine synthase domain"/>
    <property type="match status" value="1"/>
</dbReference>
<dbReference type="SUPFAM" id="SSF50447">
    <property type="entry name" value="Translation proteins"/>
    <property type="match status" value="1"/>
</dbReference>
<dbReference type="EMBL" id="DTBP01000017">
    <property type="protein sequence ID" value="HGQ73973.1"/>
    <property type="molecule type" value="Genomic_DNA"/>
</dbReference>
<sequence>MRKLGILLSVYKNRLIIVKPLVKNVLETYGCEVFDNSMNKIGYVVDIIGNVNNPYIIVKPLSTDLMYIVEQGSTLFFARRRTRKK</sequence>
<protein>
    <submittedName>
        <fullName evidence="1">Uncharacterized protein</fullName>
    </submittedName>
</protein>
<dbReference type="InterPro" id="IPR038664">
    <property type="entry name" value="Gar1/Naf1_Cbf5-bd_sf"/>
</dbReference>
<dbReference type="InterPro" id="IPR009000">
    <property type="entry name" value="Transl_B-barrel_sf"/>
</dbReference>
<comment type="caution">
    <text evidence="1">The sequence shown here is derived from an EMBL/GenBank/DDBJ whole genome shotgun (WGS) entry which is preliminary data.</text>
</comment>